<dbReference type="InterPro" id="IPR006975">
    <property type="entry name" value="NifQ"/>
</dbReference>
<sequence>MTWLTSAEALSPASFRSREARYGYWMAHAAGQPNDSLLAKILASREAGIGALPARLGLDPEAFAALLQAHFPRAAALLPDAGIGDDDWHERGNEREDIEVLLLAHRSGRAGSEVWLAGIVAAACMGGDHLWQDLGLWSRTDLGRLMTENFPALAERNDRDMKWKRFLYKQLCQAEGIYVCRAPSCEVCVDYARCFGPED</sequence>
<keyword evidence="2" id="KW-1185">Reference proteome</keyword>
<accession>A0A1D8KCD0</accession>
<name>A0A1D8KCD0_9GAMM</name>
<dbReference type="Pfam" id="PF04891">
    <property type="entry name" value="NifQ"/>
    <property type="match status" value="1"/>
</dbReference>
<dbReference type="GO" id="GO:0030151">
    <property type="term" value="F:molybdenum ion binding"/>
    <property type="evidence" value="ECO:0007669"/>
    <property type="project" value="InterPro"/>
</dbReference>
<proteinExistence type="predicted"/>
<evidence type="ECO:0000313" key="1">
    <source>
        <dbReference type="EMBL" id="AOV18623.1"/>
    </source>
</evidence>
<organism evidence="1 2">
    <name type="scientific">Acidihalobacter aeolianus</name>
    <dbReference type="NCBI Taxonomy" id="2792603"/>
    <lineage>
        <taxon>Bacteria</taxon>
        <taxon>Pseudomonadati</taxon>
        <taxon>Pseudomonadota</taxon>
        <taxon>Gammaproteobacteria</taxon>
        <taxon>Chromatiales</taxon>
        <taxon>Ectothiorhodospiraceae</taxon>
        <taxon>Acidihalobacter</taxon>
    </lineage>
</organism>
<evidence type="ECO:0000313" key="2">
    <source>
        <dbReference type="Proteomes" id="UP000095342"/>
    </source>
</evidence>
<gene>
    <name evidence="1" type="ORF">BJI67_12570</name>
</gene>
<dbReference type="KEGG" id="aaeo:BJI67_12570"/>
<protein>
    <submittedName>
        <fullName evidence="1">Hydrogenase</fullName>
    </submittedName>
</protein>
<dbReference type="RefSeq" id="WP_070074146.1">
    <property type="nucleotide sequence ID" value="NZ_CP017448.1"/>
</dbReference>
<dbReference type="Proteomes" id="UP000095342">
    <property type="component" value="Chromosome"/>
</dbReference>
<reference evidence="1 2" key="1">
    <citation type="submission" date="2016-09" db="EMBL/GenBank/DDBJ databases">
        <title>Acidihalobacter prosperus V6 (DSM14174).</title>
        <authorList>
            <person name="Khaleque H.N."/>
            <person name="Ramsay J.P."/>
            <person name="Murphy R.J.T."/>
            <person name="Kaksonen A.H."/>
            <person name="Boxall N.J."/>
            <person name="Watkin E.L.J."/>
        </authorList>
    </citation>
    <scope>NUCLEOTIDE SEQUENCE [LARGE SCALE GENOMIC DNA]</scope>
    <source>
        <strain evidence="1 2">V6</strain>
    </source>
</reference>
<dbReference type="EMBL" id="CP017448">
    <property type="protein sequence ID" value="AOV18623.1"/>
    <property type="molecule type" value="Genomic_DNA"/>
</dbReference>
<dbReference type="AlphaFoldDB" id="A0A1D8KCD0"/>
<dbReference type="GO" id="GO:0009399">
    <property type="term" value="P:nitrogen fixation"/>
    <property type="evidence" value="ECO:0007669"/>
    <property type="project" value="InterPro"/>
</dbReference>